<organism evidence="1">
    <name type="scientific">Arundo donax</name>
    <name type="common">Giant reed</name>
    <name type="synonym">Donax arundinaceus</name>
    <dbReference type="NCBI Taxonomy" id="35708"/>
    <lineage>
        <taxon>Eukaryota</taxon>
        <taxon>Viridiplantae</taxon>
        <taxon>Streptophyta</taxon>
        <taxon>Embryophyta</taxon>
        <taxon>Tracheophyta</taxon>
        <taxon>Spermatophyta</taxon>
        <taxon>Magnoliopsida</taxon>
        <taxon>Liliopsida</taxon>
        <taxon>Poales</taxon>
        <taxon>Poaceae</taxon>
        <taxon>PACMAD clade</taxon>
        <taxon>Arundinoideae</taxon>
        <taxon>Arundineae</taxon>
        <taxon>Arundo</taxon>
    </lineage>
</organism>
<reference evidence="1" key="1">
    <citation type="submission" date="2014-09" db="EMBL/GenBank/DDBJ databases">
        <authorList>
            <person name="Magalhaes I.L.F."/>
            <person name="Oliveira U."/>
            <person name="Santos F.R."/>
            <person name="Vidigal T.H.D.A."/>
            <person name="Brescovit A.D."/>
            <person name="Santos A.J."/>
        </authorList>
    </citation>
    <scope>NUCLEOTIDE SEQUENCE</scope>
    <source>
        <tissue evidence="1">Shoot tissue taken approximately 20 cm above the soil surface</tissue>
    </source>
</reference>
<dbReference type="AlphaFoldDB" id="A0A0A9C4Q6"/>
<accession>A0A0A9C4Q6</accession>
<name>A0A0A9C4Q6_ARUDO</name>
<reference evidence="1" key="2">
    <citation type="journal article" date="2015" name="Data Brief">
        <title>Shoot transcriptome of the giant reed, Arundo donax.</title>
        <authorList>
            <person name="Barrero R.A."/>
            <person name="Guerrero F.D."/>
            <person name="Moolhuijzen P."/>
            <person name="Goolsby J.A."/>
            <person name="Tidwell J."/>
            <person name="Bellgard S.E."/>
            <person name="Bellgard M.I."/>
        </authorList>
    </citation>
    <scope>NUCLEOTIDE SEQUENCE</scope>
    <source>
        <tissue evidence="1">Shoot tissue taken approximately 20 cm above the soil surface</tissue>
    </source>
</reference>
<proteinExistence type="predicted"/>
<sequence length="29" mass="3172">MLENNVPTEATMSCIKCKVRPLVSVSHSP</sequence>
<evidence type="ECO:0000313" key="1">
    <source>
        <dbReference type="EMBL" id="JAD71274.1"/>
    </source>
</evidence>
<dbReference type="EMBL" id="GBRH01226621">
    <property type="protein sequence ID" value="JAD71274.1"/>
    <property type="molecule type" value="Transcribed_RNA"/>
</dbReference>
<protein>
    <submittedName>
        <fullName evidence="1">Uncharacterized protein</fullName>
    </submittedName>
</protein>